<dbReference type="PROSITE" id="PS50977">
    <property type="entry name" value="HTH_TETR_2"/>
    <property type="match status" value="1"/>
</dbReference>
<feature type="DNA-binding region" description="H-T-H motif" evidence="4">
    <location>
        <begin position="27"/>
        <end position="46"/>
    </location>
</feature>
<reference evidence="7" key="1">
    <citation type="submission" date="2017-05" db="EMBL/GenBank/DDBJ databases">
        <title>Complete and WGS of Bordetella genogroups.</title>
        <authorList>
            <person name="Spilker T."/>
            <person name="Lipuma J."/>
        </authorList>
    </citation>
    <scope>NUCLEOTIDE SEQUENCE [LARGE SCALE GENOMIC DNA]</scope>
    <source>
        <strain evidence="7">AU18089</strain>
    </source>
</reference>
<keyword evidence="1" id="KW-0805">Transcription regulation</keyword>
<organism evidence="6 7">
    <name type="scientific">Bordetella genomosp. 7</name>
    <dbReference type="NCBI Taxonomy" id="1416805"/>
    <lineage>
        <taxon>Bacteria</taxon>
        <taxon>Pseudomonadati</taxon>
        <taxon>Pseudomonadota</taxon>
        <taxon>Betaproteobacteria</taxon>
        <taxon>Burkholderiales</taxon>
        <taxon>Alcaligenaceae</taxon>
        <taxon>Bordetella</taxon>
    </lineage>
</organism>
<evidence type="ECO:0000313" key="6">
    <source>
        <dbReference type="EMBL" id="OZI18183.1"/>
    </source>
</evidence>
<evidence type="ECO:0000256" key="4">
    <source>
        <dbReference type="PROSITE-ProRule" id="PRU00335"/>
    </source>
</evidence>
<dbReference type="Pfam" id="PF16925">
    <property type="entry name" value="TetR_C_13"/>
    <property type="match status" value="1"/>
</dbReference>
<keyword evidence="7" id="KW-1185">Reference proteome</keyword>
<evidence type="ECO:0000256" key="2">
    <source>
        <dbReference type="ARBA" id="ARBA00023125"/>
    </source>
</evidence>
<evidence type="ECO:0000256" key="1">
    <source>
        <dbReference type="ARBA" id="ARBA00023015"/>
    </source>
</evidence>
<dbReference type="InterPro" id="IPR011075">
    <property type="entry name" value="TetR_C"/>
</dbReference>
<feature type="domain" description="HTH tetR-type" evidence="5">
    <location>
        <begin position="4"/>
        <end position="64"/>
    </location>
</feature>
<dbReference type="Gene3D" id="1.10.357.10">
    <property type="entry name" value="Tetracycline Repressor, domain 2"/>
    <property type="match status" value="1"/>
</dbReference>
<comment type="caution">
    <text evidence="6">The sequence shown here is derived from an EMBL/GenBank/DDBJ whole genome shotgun (WGS) entry which is preliminary data.</text>
</comment>
<dbReference type="Proteomes" id="UP000216947">
    <property type="component" value="Unassembled WGS sequence"/>
</dbReference>
<dbReference type="InterPro" id="IPR036271">
    <property type="entry name" value="Tet_transcr_reg_TetR-rel_C_sf"/>
</dbReference>
<gene>
    <name evidence="6" type="ORF">CAL19_14120</name>
</gene>
<dbReference type="SUPFAM" id="SSF46689">
    <property type="entry name" value="Homeodomain-like"/>
    <property type="match status" value="1"/>
</dbReference>
<keyword evidence="2 4" id="KW-0238">DNA-binding</keyword>
<dbReference type="PANTHER" id="PTHR47506">
    <property type="entry name" value="TRANSCRIPTIONAL REGULATORY PROTEIN"/>
    <property type="match status" value="1"/>
</dbReference>
<evidence type="ECO:0000256" key="3">
    <source>
        <dbReference type="ARBA" id="ARBA00023163"/>
    </source>
</evidence>
<proteinExistence type="predicted"/>
<dbReference type="Pfam" id="PF00440">
    <property type="entry name" value="TetR_N"/>
    <property type="match status" value="1"/>
</dbReference>
<dbReference type="RefSeq" id="WP_094797102.1">
    <property type="nucleotide sequence ID" value="NZ_NEVK01000006.1"/>
</dbReference>
<name>A0A261R1H8_9BORD</name>
<protein>
    <submittedName>
        <fullName evidence="6">TetR family transcriptional regulator</fullName>
    </submittedName>
</protein>
<dbReference type="GO" id="GO:0003677">
    <property type="term" value="F:DNA binding"/>
    <property type="evidence" value="ECO:0007669"/>
    <property type="project" value="UniProtKB-UniRule"/>
</dbReference>
<dbReference type="PRINTS" id="PR00455">
    <property type="entry name" value="HTHTETR"/>
</dbReference>
<sequence>MNASTTREQLVCHAQALIRQRGYNGFSYRDLAEHVGVKTASIHYYFPCKDDLLIEAIDSYTSHVSGLVHGIDTSLPAAERLERYAALFEGGPTDQVCLCGMLAADFASLSERARRSLQGFFCLNETWLARVVADGQRDGTIKWAGDAEAAGRCLFAAFQGALMGSRLFQNPARLRDVLTSVQGRCGVASPA</sequence>
<dbReference type="EMBL" id="NEVK01000006">
    <property type="protein sequence ID" value="OZI18183.1"/>
    <property type="molecule type" value="Genomic_DNA"/>
</dbReference>
<dbReference type="InterPro" id="IPR001647">
    <property type="entry name" value="HTH_TetR"/>
</dbReference>
<dbReference type="SUPFAM" id="SSF48498">
    <property type="entry name" value="Tetracyclin repressor-like, C-terminal domain"/>
    <property type="match status" value="1"/>
</dbReference>
<keyword evidence="3" id="KW-0804">Transcription</keyword>
<dbReference type="AlphaFoldDB" id="A0A261R1H8"/>
<evidence type="ECO:0000259" key="5">
    <source>
        <dbReference type="PROSITE" id="PS50977"/>
    </source>
</evidence>
<accession>A0A261R1H8</accession>
<dbReference type="InterPro" id="IPR009057">
    <property type="entry name" value="Homeodomain-like_sf"/>
</dbReference>
<dbReference type="PANTHER" id="PTHR47506:SF6">
    <property type="entry name" value="HTH-TYPE TRANSCRIPTIONAL REPRESSOR NEMR"/>
    <property type="match status" value="1"/>
</dbReference>
<evidence type="ECO:0000313" key="7">
    <source>
        <dbReference type="Proteomes" id="UP000216947"/>
    </source>
</evidence>